<keyword evidence="4 7" id="KW-0285">Flavoprotein</keyword>
<keyword evidence="5 7" id="KW-0288">FMN</keyword>
<dbReference type="InterPro" id="IPR029039">
    <property type="entry name" value="Flavoprotein-like_sf"/>
</dbReference>
<keyword evidence="10" id="KW-1185">Reference proteome</keyword>
<evidence type="ECO:0000256" key="3">
    <source>
        <dbReference type="ARBA" id="ARBA00022448"/>
    </source>
</evidence>
<evidence type="ECO:0000256" key="6">
    <source>
        <dbReference type="ARBA" id="ARBA00022982"/>
    </source>
</evidence>
<accession>A0A434AVX0</accession>
<dbReference type="Pfam" id="PF00258">
    <property type="entry name" value="Flavodoxin_1"/>
    <property type="match status" value="1"/>
</dbReference>
<evidence type="ECO:0000256" key="7">
    <source>
        <dbReference type="PIRNR" id="PIRNR038996"/>
    </source>
</evidence>
<dbReference type="AlphaFoldDB" id="A0A434AVX0"/>
<keyword evidence="3 7" id="KW-0813">Transport</keyword>
<protein>
    <recommendedName>
        <fullName evidence="7">Flavodoxin</fullName>
    </recommendedName>
</protein>
<name>A0A434AVX0_9BACT</name>
<evidence type="ECO:0000256" key="4">
    <source>
        <dbReference type="ARBA" id="ARBA00022630"/>
    </source>
</evidence>
<evidence type="ECO:0000256" key="2">
    <source>
        <dbReference type="ARBA" id="ARBA00005267"/>
    </source>
</evidence>
<evidence type="ECO:0000256" key="1">
    <source>
        <dbReference type="ARBA" id="ARBA00001917"/>
    </source>
</evidence>
<comment type="cofactor">
    <cofactor evidence="1 7">
        <name>FMN</name>
        <dbReference type="ChEBI" id="CHEBI:58210"/>
    </cofactor>
</comment>
<dbReference type="NCBIfam" id="TIGR01752">
    <property type="entry name" value="flav_long"/>
    <property type="match status" value="1"/>
</dbReference>
<comment type="similarity">
    <text evidence="2 7">Belongs to the flavodoxin family.</text>
</comment>
<dbReference type="Proteomes" id="UP000282985">
    <property type="component" value="Unassembled WGS sequence"/>
</dbReference>
<keyword evidence="6 7" id="KW-0249">Electron transport</keyword>
<reference evidence="9 10" key="1">
    <citation type="submission" date="2018-11" db="EMBL/GenBank/DDBJ databases">
        <title>Parancylomarina longa gen. nov., sp. nov., isolated from sediments of southern Okinawa.</title>
        <authorList>
            <person name="Fu T."/>
        </authorList>
    </citation>
    <scope>NUCLEOTIDE SEQUENCE [LARGE SCALE GENOMIC DNA]</scope>
    <source>
        <strain evidence="9 10">T3-2 S1-C</strain>
    </source>
</reference>
<dbReference type="InterPro" id="IPR010086">
    <property type="entry name" value="Flavodoxin_lc"/>
</dbReference>
<dbReference type="EMBL" id="RJJX01000007">
    <property type="protein sequence ID" value="RUT78648.1"/>
    <property type="molecule type" value="Genomic_DNA"/>
</dbReference>
<dbReference type="PIRSF" id="PIRSF038996">
    <property type="entry name" value="FldA"/>
    <property type="match status" value="1"/>
</dbReference>
<dbReference type="PROSITE" id="PS50902">
    <property type="entry name" value="FLAVODOXIN_LIKE"/>
    <property type="match status" value="1"/>
</dbReference>
<dbReference type="OrthoDB" id="9790745at2"/>
<gene>
    <name evidence="9" type="ORF">DLK05_07375</name>
</gene>
<evidence type="ECO:0000256" key="5">
    <source>
        <dbReference type="ARBA" id="ARBA00022643"/>
    </source>
</evidence>
<proteinExistence type="inferred from homology"/>
<dbReference type="SUPFAM" id="SSF52218">
    <property type="entry name" value="Flavoproteins"/>
    <property type="match status" value="1"/>
</dbReference>
<dbReference type="GO" id="GO:0010181">
    <property type="term" value="F:FMN binding"/>
    <property type="evidence" value="ECO:0007669"/>
    <property type="project" value="UniProtKB-UniRule"/>
</dbReference>
<dbReference type="PANTHER" id="PTHR42809:SF1">
    <property type="entry name" value="FLAVODOXIN 1"/>
    <property type="match status" value="1"/>
</dbReference>
<dbReference type="Gene3D" id="3.40.50.360">
    <property type="match status" value="1"/>
</dbReference>
<evidence type="ECO:0000313" key="10">
    <source>
        <dbReference type="Proteomes" id="UP000282985"/>
    </source>
</evidence>
<dbReference type="GO" id="GO:0009055">
    <property type="term" value="F:electron transfer activity"/>
    <property type="evidence" value="ECO:0007669"/>
    <property type="project" value="UniProtKB-UniRule"/>
</dbReference>
<feature type="domain" description="Flavodoxin-like" evidence="8">
    <location>
        <begin position="4"/>
        <end position="169"/>
    </location>
</feature>
<dbReference type="PANTHER" id="PTHR42809">
    <property type="entry name" value="FLAVODOXIN 2"/>
    <property type="match status" value="1"/>
</dbReference>
<dbReference type="RefSeq" id="WP_127343347.1">
    <property type="nucleotide sequence ID" value="NZ_RJJX01000007.1"/>
</dbReference>
<sequence length="174" mass="19087">MSKIGLFYGPEGGNVENVAKVIASKIDSSLFTLHKVKDADAELLSSYSCIILGLSTLGKHNWSSDNSGNDWDNFLPKLKGLDLKGKKIAIFGLGDHIAYADFFVDSMGDLAQIIEQTGGNLIGKVSGDGYEFNESRAFDDGEFVGLPLDEDFESDLTDKRVSKWLEIILPEFEK</sequence>
<dbReference type="InterPro" id="IPR008254">
    <property type="entry name" value="Flavodoxin/NO_synth"/>
</dbReference>
<dbReference type="InterPro" id="IPR050619">
    <property type="entry name" value="Flavodoxin"/>
</dbReference>
<evidence type="ECO:0000313" key="9">
    <source>
        <dbReference type="EMBL" id="RUT78648.1"/>
    </source>
</evidence>
<organism evidence="9 10">
    <name type="scientific">Ancylomarina longa</name>
    <dbReference type="NCBI Taxonomy" id="2487017"/>
    <lineage>
        <taxon>Bacteria</taxon>
        <taxon>Pseudomonadati</taxon>
        <taxon>Bacteroidota</taxon>
        <taxon>Bacteroidia</taxon>
        <taxon>Marinilabiliales</taxon>
        <taxon>Marinifilaceae</taxon>
        <taxon>Ancylomarina</taxon>
    </lineage>
</organism>
<comment type="function">
    <text evidence="7">Low-potential electron donor to a number of redox enzymes.</text>
</comment>
<comment type="caution">
    <text evidence="9">The sequence shown here is derived from an EMBL/GenBank/DDBJ whole genome shotgun (WGS) entry which is preliminary data.</text>
</comment>
<evidence type="ECO:0000259" key="8">
    <source>
        <dbReference type="PROSITE" id="PS50902"/>
    </source>
</evidence>